<keyword evidence="1" id="KW-0812">Transmembrane</keyword>
<reference evidence="2 3" key="1">
    <citation type="journal article" date="2015" name="Stand. Genomic Sci.">
        <title>Genomic Encyclopedia of Bacterial and Archaeal Type Strains, Phase III: the genomes of soil and plant-associated and newly described type strains.</title>
        <authorList>
            <person name="Whitman W.B."/>
            <person name="Woyke T."/>
            <person name="Klenk H.P."/>
            <person name="Zhou Y."/>
            <person name="Lilburn T.G."/>
            <person name="Beck B.J."/>
            <person name="De Vos P."/>
            <person name="Vandamme P."/>
            <person name="Eisen J.A."/>
            <person name="Garrity G."/>
            <person name="Hugenholtz P."/>
            <person name="Kyrpides N.C."/>
        </authorList>
    </citation>
    <scope>NUCLEOTIDE SEQUENCE [LARGE SCALE GENOMIC DNA]</scope>
    <source>
        <strain evidence="2 3">CGMCC 1.6844</strain>
    </source>
</reference>
<sequence>MKALFISVLLLIAFFVFKQLDPLSLTFLNVAIIGTNVVLLYLVFISLKELFSSSKKINY</sequence>
<dbReference type="RefSeq" id="WP_133608067.1">
    <property type="nucleotide sequence ID" value="NZ_SNZC01000002.1"/>
</dbReference>
<gene>
    <name evidence="2" type="ORF">IP97_02310</name>
</gene>
<comment type="caution">
    <text evidence="2">The sequence shown here is derived from an EMBL/GenBank/DDBJ whole genome shotgun (WGS) entry which is preliminary data.</text>
</comment>
<evidence type="ECO:0000313" key="3">
    <source>
        <dbReference type="Proteomes" id="UP000315312"/>
    </source>
</evidence>
<feature type="transmembrane region" description="Helical" evidence="1">
    <location>
        <begin position="28"/>
        <end position="47"/>
    </location>
</feature>
<dbReference type="EMBL" id="VLKM01000011">
    <property type="protein sequence ID" value="TWH92567.1"/>
    <property type="molecule type" value="Genomic_DNA"/>
</dbReference>
<evidence type="ECO:0000256" key="1">
    <source>
        <dbReference type="SAM" id="Phobius"/>
    </source>
</evidence>
<proteinExistence type="predicted"/>
<evidence type="ECO:0000313" key="2">
    <source>
        <dbReference type="EMBL" id="TWH92567.1"/>
    </source>
</evidence>
<dbReference type="Proteomes" id="UP000315312">
    <property type="component" value="Unassembled WGS sequence"/>
</dbReference>
<name>A0A562KAY3_9FLAO</name>
<dbReference type="AlphaFoldDB" id="A0A562KAY3"/>
<keyword evidence="1" id="KW-1133">Transmembrane helix</keyword>
<organism evidence="2 3">
    <name type="scientific">Flavobacterium cheniae</name>
    <dbReference type="NCBI Taxonomy" id="295428"/>
    <lineage>
        <taxon>Bacteria</taxon>
        <taxon>Pseudomonadati</taxon>
        <taxon>Bacteroidota</taxon>
        <taxon>Flavobacteriia</taxon>
        <taxon>Flavobacteriales</taxon>
        <taxon>Flavobacteriaceae</taxon>
        <taxon>Flavobacterium</taxon>
    </lineage>
</organism>
<protein>
    <submittedName>
        <fullName evidence="2">Uncharacterized protein</fullName>
    </submittedName>
</protein>
<keyword evidence="3" id="KW-1185">Reference proteome</keyword>
<keyword evidence="1" id="KW-0472">Membrane</keyword>
<accession>A0A562KAY3</accession>